<keyword evidence="8 10" id="KW-1133">Transmembrane helix</keyword>
<evidence type="ECO:0000256" key="2">
    <source>
        <dbReference type="ARBA" id="ARBA00022692"/>
    </source>
</evidence>
<dbReference type="SUPFAM" id="SSF56784">
    <property type="entry name" value="HAD-like"/>
    <property type="match status" value="1"/>
</dbReference>
<evidence type="ECO:0000256" key="10">
    <source>
        <dbReference type="SAM" id="Phobius"/>
    </source>
</evidence>
<feature type="transmembrane region" description="Helical" evidence="10">
    <location>
        <begin position="159"/>
        <end position="180"/>
    </location>
</feature>
<gene>
    <name evidence="12" type="ORF">IE077_003694</name>
</gene>
<dbReference type="PROSITE" id="PS00154">
    <property type="entry name" value="ATPASE_E1_E2"/>
    <property type="match status" value="1"/>
</dbReference>
<comment type="subcellular location">
    <subcellularLocation>
        <location evidence="1">Membrane</location>
        <topology evidence="1">Multi-pass membrane protein</topology>
    </subcellularLocation>
</comment>
<reference evidence="12 13" key="1">
    <citation type="journal article" date="2020" name="bioRxiv">
        <title>Metabolic contributions of an alphaproteobacterial endosymbiont in the apicomplexan Cardiosporidium cionae.</title>
        <authorList>
            <person name="Hunter E.S."/>
            <person name="Paight C.J."/>
            <person name="Lane C.E."/>
        </authorList>
    </citation>
    <scope>NUCLEOTIDE SEQUENCE [LARGE SCALE GENOMIC DNA]</scope>
    <source>
        <strain evidence="12">ESH_2018</strain>
    </source>
</reference>
<dbReference type="Proteomes" id="UP000823046">
    <property type="component" value="Unassembled WGS sequence"/>
</dbReference>
<evidence type="ECO:0000256" key="3">
    <source>
        <dbReference type="ARBA" id="ARBA00022723"/>
    </source>
</evidence>
<dbReference type="InterPro" id="IPR006544">
    <property type="entry name" value="P-type_TPase_V"/>
</dbReference>
<keyword evidence="9 10" id="KW-0472">Membrane</keyword>
<evidence type="ECO:0000256" key="7">
    <source>
        <dbReference type="ARBA" id="ARBA00022967"/>
    </source>
</evidence>
<dbReference type="SUPFAM" id="SSF81660">
    <property type="entry name" value="Metal cation-transporting ATPase, ATP-binding domain N"/>
    <property type="match status" value="1"/>
</dbReference>
<keyword evidence="3" id="KW-0479">Metal-binding</keyword>
<feature type="transmembrane region" description="Helical" evidence="10">
    <location>
        <begin position="1158"/>
        <end position="1180"/>
    </location>
</feature>
<evidence type="ECO:0000256" key="6">
    <source>
        <dbReference type="ARBA" id="ARBA00022842"/>
    </source>
</evidence>
<dbReference type="InterPro" id="IPR059000">
    <property type="entry name" value="ATPase_P-type_domA"/>
</dbReference>
<dbReference type="InterPro" id="IPR044492">
    <property type="entry name" value="P_typ_ATPase_HD_dom"/>
</dbReference>
<dbReference type="InterPro" id="IPR023298">
    <property type="entry name" value="ATPase_P-typ_TM_dom_sf"/>
</dbReference>
<dbReference type="Gene3D" id="2.70.150.10">
    <property type="entry name" value="Calcium-transporting ATPase, cytoplasmic transduction domain A"/>
    <property type="match status" value="1"/>
</dbReference>
<feature type="transmembrane region" description="Helical" evidence="10">
    <location>
        <begin position="1104"/>
        <end position="1129"/>
    </location>
</feature>
<evidence type="ECO:0000256" key="4">
    <source>
        <dbReference type="ARBA" id="ARBA00022741"/>
    </source>
</evidence>
<keyword evidence="7" id="KW-1278">Translocase</keyword>
<keyword evidence="2 10" id="KW-0812">Transmembrane</keyword>
<feature type="transmembrane region" description="Helical" evidence="10">
    <location>
        <begin position="535"/>
        <end position="558"/>
    </location>
</feature>
<dbReference type="SFLD" id="SFLDF00027">
    <property type="entry name" value="p-type_atpase"/>
    <property type="match status" value="1"/>
</dbReference>
<dbReference type="InterPro" id="IPR036412">
    <property type="entry name" value="HAD-like_sf"/>
</dbReference>
<dbReference type="EMBL" id="JADAQX010000051">
    <property type="protein sequence ID" value="KAF8822471.1"/>
    <property type="molecule type" value="Genomic_DNA"/>
</dbReference>
<dbReference type="SFLD" id="SFLDG00002">
    <property type="entry name" value="C1.7:_P-type_atpase_like"/>
    <property type="match status" value="1"/>
</dbReference>
<keyword evidence="5" id="KW-0067">ATP-binding</keyword>
<keyword evidence="6" id="KW-0460">Magnesium</keyword>
<dbReference type="Pfam" id="PF00122">
    <property type="entry name" value="E1-E2_ATPase"/>
    <property type="match status" value="1"/>
</dbReference>
<protein>
    <submittedName>
        <fullName evidence="12">E1-E2 ATPase subfamily protein</fullName>
    </submittedName>
</protein>
<proteinExistence type="predicted"/>
<dbReference type="Gene3D" id="3.40.1110.10">
    <property type="entry name" value="Calcium-transporting ATPase, cytoplasmic domain N"/>
    <property type="match status" value="1"/>
</dbReference>
<evidence type="ECO:0000256" key="8">
    <source>
        <dbReference type="ARBA" id="ARBA00022989"/>
    </source>
</evidence>
<dbReference type="SUPFAM" id="SSF81665">
    <property type="entry name" value="Calcium ATPase, transmembrane domain M"/>
    <property type="match status" value="1"/>
</dbReference>
<dbReference type="InterPro" id="IPR023299">
    <property type="entry name" value="ATPase_P-typ_cyto_dom_N"/>
</dbReference>
<accession>A0ABQ7JEN1</accession>
<dbReference type="InterPro" id="IPR008250">
    <property type="entry name" value="ATPase_P-typ_transduc_dom_A_sf"/>
</dbReference>
<organism evidence="12 13">
    <name type="scientific">Cardiosporidium cionae</name>
    <dbReference type="NCBI Taxonomy" id="476202"/>
    <lineage>
        <taxon>Eukaryota</taxon>
        <taxon>Sar</taxon>
        <taxon>Alveolata</taxon>
        <taxon>Apicomplexa</taxon>
        <taxon>Aconoidasida</taxon>
        <taxon>Nephromycida</taxon>
        <taxon>Cardiosporidium</taxon>
    </lineage>
</organism>
<comment type="caution">
    <text evidence="12">The sequence shown here is derived from an EMBL/GenBank/DDBJ whole genome shotgun (WGS) entry which is preliminary data.</text>
</comment>
<name>A0ABQ7JEN1_9APIC</name>
<evidence type="ECO:0000256" key="1">
    <source>
        <dbReference type="ARBA" id="ARBA00004141"/>
    </source>
</evidence>
<dbReference type="PANTHER" id="PTHR45630">
    <property type="entry name" value="CATION-TRANSPORTING ATPASE-RELATED"/>
    <property type="match status" value="1"/>
</dbReference>
<feature type="domain" description="P-type ATPase A" evidence="11">
    <location>
        <begin position="389"/>
        <end position="491"/>
    </location>
</feature>
<keyword evidence="13" id="KW-1185">Reference proteome</keyword>
<keyword evidence="4" id="KW-0547">Nucleotide-binding</keyword>
<dbReference type="InterPro" id="IPR023214">
    <property type="entry name" value="HAD_sf"/>
</dbReference>
<evidence type="ECO:0000313" key="13">
    <source>
        <dbReference type="Proteomes" id="UP000823046"/>
    </source>
</evidence>
<evidence type="ECO:0000259" key="11">
    <source>
        <dbReference type="Pfam" id="PF00122"/>
    </source>
</evidence>
<dbReference type="InterPro" id="IPR018303">
    <property type="entry name" value="ATPase_P-typ_P_site"/>
</dbReference>
<dbReference type="SUPFAM" id="SSF81653">
    <property type="entry name" value="Calcium ATPase, transduction domain A"/>
    <property type="match status" value="1"/>
</dbReference>
<feature type="transmembrane region" description="Helical" evidence="10">
    <location>
        <begin position="564"/>
        <end position="585"/>
    </location>
</feature>
<feature type="transmembrane region" description="Helical" evidence="10">
    <location>
        <begin position="1192"/>
        <end position="1210"/>
    </location>
</feature>
<sequence>MDSYFAREYSRSEKDAVRVLQQGLNTSYGTFESEDASSVDDGHYGSKRASTWKDSNYFSQSQSFHAKETETLLPSSDRSSYKGLMKCTVHPKNDEFTGLFTSFTWLPMQKGFVKSTLGSGLKQYLICILVVSNFLLALIVLFEIYIPSDRAHVDWDARAINFIIAWILSLWATFNILITCTPNSTFFSLRSELAVSDFVSFEEPKELDEMSGKPKLIEKFGLLSEFWRILHLFLSTKDGNRRFLTVATVFVSEGGIRYFDYHCNRRCYCPLVNRFVDASIQIGKLLKLAEENHFRGLTAKQVLTRREFTGRNVIEYDVESFSQAILNEARRFSFILQASIIWAQLFWRNFLTSTIWAALTVYSSIHKMLITRQNKQDLRAMVLSANTCSVTVIRECCPIVIPAEELVIGDILLLGNSSIVPCDVLILQGQAAVDESSLTGESVPVQKYAISLPSKYVCWDHQSSRASLLSAGTHIVSQFGSLKALGVEVDSCYQADVKGKMVGLAFRTGATTNRGVMLQSIFAAKSLLVKYGQQLPIVFLLLGAYALSCIIVQTFLLGKSSATFFYSLGTISQVTPIWISAILYIGQNVAAQRLLHDNRIYCLDTAKIAICGKVRVLCFDKTGTLTKQRMEFIGVLPSLACASTAHESTTSELILLPQNVSETIVDSSNIKSDTKSKNEILSPGFCLSSKAFCDKLPDMLFAGLSTCHSLVLSDESSVYTGDELEMALFQATCGTVREDKENGWRYFHSDVRRNFSATVMKVFEFDHVRQSMSVIVQNFQTATQKHVGIVFCKGSCEKLEKMCIHGVDANYHRKSREYSREGYYVLALGYKIIKDFENSFSKMSRDDAESNLSFLSFILFRNDIKPESTSTISALKVGKIRPVMVTGDSSTTAFHIAKKCGMFETYPTVPTQLVVSSSNESTIVSTSRPVLLASVGSEGVMWCDMETNEPVDCMQVYCGDKYTELIVPSDAFHMLRTMRLPVSPLKTLAGADEMVISALDCVLMRIRIFSRMNPEDKVLVVQACMDQGYVTGMCGDGSNDCGALKVAHAGISFSDLALFGLVDATMPEMGYVYVDCFILIGLSKAMTLSRPNSKLQIRSPTSSLLGATTILSLGSIVLVDVLFLCVLFAKMSSFGLRSSFDYNAEIPVYAWWMKSDNYEAPCVCIWLCFQLINAAFVFSLGGEFRLNVFRNIWLTITCLSLTVGLLFLVISPPTKFSCLFRINCTDEISRSVNVPFLKLISITARGMPFWGEHGNNILSVQWKGWFLGINAANALTNIFISKYVIFGVPAKYFREKYRSKNSADFIMV</sequence>
<dbReference type="PRINTS" id="PR00119">
    <property type="entry name" value="CATATPASE"/>
</dbReference>
<evidence type="ECO:0000256" key="9">
    <source>
        <dbReference type="ARBA" id="ARBA00023136"/>
    </source>
</evidence>
<feature type="transmembrane region" description="Helical" evidence="10">
    <location>
        <begin position="1265"/>
        <end position="1288"/>
    </location>
</feature>
<dbReference type="PANTHER" id="PTHR45630:SF11">
    <property type="entry name" value="CATION-TRANSPORTING P-TYPE ATPASE N-TERMINAL DOMAIN-CONTAINING PROTEIN"/>
    <property type="match status" value="1"/>
</dbReference>
<evidence type="ECO:0000313" key="12">
    <source>
        <dbReference type="EMBL" id="KAF8822471.1"/>
    </source>
</evidence>
<dbReference type="Pfam" id="PF13246">
    <property type="entry name" value="Cation_ATPase"/>
    <property type="match status" value="1"/>
</dbReference>
<feature type="transmembrane region" description="Helical" evidence="10">
    <location>
        <begin position="124"/>
        <end position="147"/>
    </location>
</feature>
<dbReference type="SFLD" id="SFLDS00003">
    <property type="entry name" value="Haloacid_Dehalogenase"/>
    <property type="match status" value="1"/>
</dbReference>
<dbReference type="Gene3D" id="3.40.50.1000">
    <property type="entry name" value="HAD superfamily/HAD-like"/>
    <property type="match status" value="1"/>
</dbReference>
<evidence type="ECO:0000256" key="5">
    <source>
        <dbReference type="ARBA" id="ARBA00022840"/>
    </source>
</evidence>